<dbReference type="SUPFAM" id="SSF103473">
    <property type="entry name" value="MFS general substrate transporter"/>
    <property type="match status" value="2"/>
</dbReference>
<evidence type="ECO:0000256" key="4">
    <source>
        <dbReference type="ARBA" id="ARBA00023136"/>
    </source>
</evidence>
<evidence type="ECO:0000256" key="1">
    <source>
        <dbReference type="ARBA" id="ARBA00004141"/>
    </source>
</evidence>
<feature type="transmembrane region" description="Helical" evidence="5">
    <location>
        <begin position="274"/>
        <end position="290"/>
    </location>
</feature>
<evidence type="ECO:0000313" key="8">
    <source>
        <dbReference type="Proteomes" id="UP001239445"/>
    </source>
</evidence>
<dbReference type="AlphaFoldDB" id="A0AAJ0FF62"/>
<feature type="transmembrane region" description="Helical" evidence="5">
    <location>
        <begin position="166"/>
        <end position="184"/>
    </location>
</feature>
<feature type="transmembrane region" description="Helical" evidence="5">
    <location>
        <begin position="239"/>
        <end position="262"/>
    </location>
</feature>
<keyword evidence="3 5" id="KW-1133">Transmembrane helix</keyword>
<evidence type="ECO:0000313" key="7">
    <source>
        <dbReference type="EMBL" id="KAK1759509.1"/>
    </source>
</evidence>
<dbReference type="PANTHER" id="PTHR23501:SF59">
    <property type="entry name" value="MAJOR FACILITATOR SUPERFAMILY (MFS) PROFILE DOMAIN-CONTAINING PROTEIN-RELATED"/>
    <property type="match status" value="1"/>
</dbReference>
<dbReference type="PANTHER" id="PTHR23501">
    <property type="entry name" value="MAJOR FACILITATOR SUPERFAMILY"/>
    <property type="match status" value="1"/>
</dbReference>
<proteinExistence type="predicted"/>
<dbReference type="PROSITE" id="PS50850">
    <property type="entry name" value="MFS"/>
    <property type="match status" value="1"/>
</dbReference>
<feature type="transmembrane region" description="Helical" evidence="5">
    <location>
        <begin position="27"/>
        <end position="46"/>
    </location>
</feature>
<feature type="transmembrane region" description="Helical" evidence="5">
    <location>
        <begin position="335"/>
        <end position="358"/>
    </location>
</feature>
<dbReference type="GO" id="GO:0005886">
    <property type="term" value="C:plasma membrane"/>
    <property type="evidence" value="ECO:0007669"/>
    <property type="project" value="TreeGrafter"/>
</dbReference>
<dbReference type="GO" id="GO:0022857">
    <property type="term" value="F:transmembrane transporter activity"/>
    <property type="evidence" value="ECO:0007669"/>
    <property type="project" value="InterPro"/>
</dbReference>
<feature type="transmembrane region" description="Helical" evidence="5">
    <location>
        <begin position="99"/>
        <end position="119"/>
    </location>
</feature>
<keyword evidence="4 5" id="KW-0472">Membrane</keyword>
<sequence length="460" mass="49870">MGTVFSLTATIFQQPIAEVSHVIGRLPAFMLVLFVFFTGSVVAARASDMTMLLIGRGVQGIASGGSVLIALVLTDMIELRDRATWLSVQNAIQALGLRWLFWINLPPIAIAAVALVLLLGFERPKDGMIQALKKVDWVGIFIFMPSTVAILVPFTMGGILFPWSSWRAIVPLVLGVGGLVLLGVHQRYVAKYPMFRISLFEKWVTVFAFMGQAVFGLCVNMIFYYLVVYWSGIRGFDEILTGVALLPETFSIPIAAIVCGLLMRQTGNIRGAMLIGWPLTSLSIGLLWFLDSKTPLAVLVVINVGVGLGAGTIASALNVALLASTKKEDNGHAMAMGFLCKSAGMCFGIAIGTAVFTVEMRHELEKMGGADVTAESFLRALREVKGDERGRMVIVHALRILWMICCGLSGLVGLLCCACPYPPFHKRDITLESDTSIVSVRESKDRLDLSGINTPPSHTK</sequence>
<evidence type="ECO:0000256" key="5">
    <source>
        <dbReference type="SAM" id="Phobius"/>
    </source>
</evidence>
<reference evidence="7" key="1">
    <citation type="submission" date="2023-06" db="EMBL/GenBank/DDBJ databases">
        <title>Genome-scale phylogeny and comparative genomics of the fungal order Sordariales.</title>
        <authorList>
            <consortium name="Lawrence Berkeley National Laboratory"/>
            <person name="Hensen N."/>
            <person name="Bonometti L."/>
            <person name="Westerberg I."/>
            <person name="Brannstrom I.O."/>
            <person name="Guillou S."/>
            <person name="Cros-Aarteil S."/>
            <person name="Calhoun S."/>
            <person name="Haridas S."/>
            <person name="Kuo A."/>
            <person name="Mondo S."/>
            <person name="Pangilinan J."/>
            <person name="Riley R."/>
            <person name="Labutti K."/>
            <person name="Andreopoulos B."/>
            <person name="Lipzen A."/>
            <person name="Chen C."/>
            <person name="Yanf M."/>
            <person name="Daum C."/>
            <person name="Ng V."/>
            <person name="Clum A."/>
            <person name="Steindorff A."/>
            <person name="Ohm R."/>
            <person name="Martin F."/>
            <person name="Silar P."/>
            <person name="Natvig D."/>
            <person name="Lalanne C."/>
            <person name="Gautier V."/>
            <person name="Ament-Velasquez S.L."/>
            <person name="Kruys A."/>
            <person name="Hutchinson M.I."/>
            <person name="Powell A.J."/>
            <person name="Barry K."/>
            <person name="Miller A.N."/>
            <person name="Grigoriev I.V."/>
            <person name="Debuchy R."/>
            <person name="Gladieux P."/>
            <person name="Thoren M.H."/>
            <person name="Johannesson H."/>
        </authorList>
    </citation>
    <scope>NUCLEOTIDE SEQUENCE</scope>
    <source>
        <strain evidence="7">PSN4</strain>
    </source>
</reference>
<organism evidence="7 8">
    <name type="scientific">Echria macrotheca</name>
    <dbReference type="NCBI Taxonomy" id="438768"/>
    <lineage>
        <taxon>Eukaryota</taxon>
        <taxon>Fungi</taxon>
        <taxon>Dikarya</taxon>
        <taxon>Ascomycota</taxon>
        <taxon>Pezizomycotina</taxon>
        <taxon>Sordariomycetes</taxon>
        <taxon>Sordariomycetidae</taxon>
        <taxon>Sordariales</taxon>
        <taxon>Schizotheciaceae</taxon>
        <taxon>Echria</taxon>
    </lineage>
</organism>
<evidence type="ECO:0000256" key="2">
    <source>
        <dbReference type="ARBA" id="ARBA00022692"/>
    </source>
</evidence>
<dbReference type="InterPro" id="IPR020846">
    <property type="entry name" value="MFS_dom"/>
</dbReference>
<gene>
    <name evidence="7" type="ORF">QBC47DRAFT_294051</name>
</gene>
<evidence type="ECO:0000259" key="6">
    <source>
        <dbReference type="PROSITE" id="PS50850"/>
    </source>
</evidence>
<protein>
    <submittedName>
        <fullName evidence="7">Major facilitator superfamily domain-containing protein</fullName>
    </submittedName>
</protein>
<dbReference type="Gene3D" id="1.20.1720.10">
    <property type="entry name" value="Multidrug resistance protein D"/>
    <property type="match status" value="1"/>
</dbReference>
<dbReference type="EMBL" id="MU839828">
    <property type="protein sequence ID" value="KAK1759509.1"/>
    <property type="molecule type" value="Genomic_DNA"/>
</dbReference>
<accession>A0AAJ0FF62</accession>
<name>A0AAJ0FF62_9PEZI</name>
<dbReference type="InterPro" id="IPR011701">
    <property type="entry name" value="MFS"/>
</dbReference>
<dbReference type="Proteomes" id="UP001239445">
    <property type="component" value="Unassembled WGS sequence"/>
</dbReference>
<feature type="transmembrane region" description="Helical" evidence="5">
    <location>
        <begin position="400"/>
        <end position="421"/>
    </location>
</feature>
<feature type="transmembrane region" description="Helical" evidence="5">
    <location>
        <begin position="58"/>
        <end position="79"/>
    </location>
</feature>
<evidence type="ECO:0000256" key="3">
    <source>
        <dbReference type="ARBA" id="ARBA00022989"/>
    </source>
</evidence>
<keyword evidence="2 5" id="KW-0812">Transmembrane</keyword>
<comment type="caution">
    <text evidence="7">The sequence shown here is derived from an EMBL/GenBank/DDBJ whole genome shotgun (WGS) entry which is preliminary data.</text>
</comment>
<feature type="domain" description="Major facilitator superfamily (MFS) profile" evidence="6">
    <location>
        <begin position="1"/>
        <end position="386"/>
    </location>
</feature>
<dbReference type="Gene3D" id="1.20.1250.20">
    <property type="entry name" value="MFS general substrate transporter like domains"/>
    <property type="match status" value="1"/>
</dbReference>
<dbReference type="Pfam" id="PF07690">
    <property type="entry name" value="MFS_1"/>
    <property type="match status" value="1"/>
</dbReference>
<feature type="transmembrane region" description="Helical" evidence="5">
    <location>
        <begin position="204"/>
        <end position="227"/>
    </location>
</feature>
<comment type="subcellular location">
    <subcellularLocation>
        <location evidence="1">Membrane</location>
        <topology evidence="1">Multi-pass membrane protein</topology>
    </subcellularLocation>
</comment>
<keyword evidence="8" id="KW-1185">Reference proteome</keyword>
<dbReference type="InterPro" id="IPR036259">
    <property type="entry name" value="MFS_trans_sf"/>
</dbReference>
<feature type="transmembrane region" description="Helical" evidence="5">
    <location>
        <begin position="296"/>
        <end position="323"/>
    </location>
</feature>
<feature type="transmembrane region" description="Helical" evidence="5">
    <location>
        <begin position="140"/>
        <end position="160"/>
    </location>
</feature>